<evidence type="ECO:0000259" key="1">
    <source>
        <dbReference type="PROSITE" id="PS50075"/>
    </source>
</evidence>
<dbReference type="OrthoDB" id="2455700at2"/>
<dbReference type="PROSITE" id="PS50075">
    <property type="entry name" value="CARRIER"/>
    <property type="match status" value="1"/>
</dbReference>
<proteinExistence type="predicted"/>
<dbReference type="STRING" id="909613.UO65_0785"/>
<dbReference type="EC" id="3.3.2.1" evidence="2"/>
<dbReference type="eggNOG" id="COG3433">
    <property type="taxonomic scope" value="Bacteria"/>
</dbReference>
<reference evidence="2 3" key="1">
    <citation type="journal article" date="2014" name="Genome Announc.">
        <title>Draft Genome Sequence of the Antitrypanosomally Active Sponge-Associated Bacterium Actinokineospora sp. Strain EG49.</title>
        <authorList>
            <person name="Harjes J."/>
            <person name="Ryu T."/>
            <person name="Abdelmohsen U.R."/>
            <person name="Moitinho-Silva L."/>
            <person name="Horn H."/>
            <person name="Ravasi T."/>
            <person name="Hentschel U."/>
        </authorList>
    </citation>
    <scope>NUCLEOTIDE SEQUENCE [LARGE SCALE GENOMIC DNA]</scope>
    <source>
        <strain evidence="2 3">EG49</strain>
    </source>
</reference>
<dbReference type="GO" id="GO:0008908">
    <property type="term" value="F:isochorismatase activity"/>
    <property type="evidence" value="ECO:0007669"/>
    <property type="project" value="UniProtKB-EC"/>
</dbReference>
<dbReference type="SUPFAM" id="SSF47336">
    <property type="entry name" value="ACP-like"/>
    <property type="match status" value="1"/>
</dbReference>
<name>W7ISF8_9PSEU</name>
<sequence>MSTPETALTAERLRADVADVLGCDPAEVTPDVDLFDLGLDSMRTMALVERWRAAGAPAVEFADLAEEPRLERWTSLVTGAGT</sequence>
<dbReference type="Pfam" id="PF00550">
    <property type="entry name" value="PP-binding"/>
    <property type="match status" value="1"/>
</dbReference>
<protein>
    <submittedName>
        <fullName evidence="2">Isochorismatase of siderophore biosynthesis</fullName>
        <ecNumber evidence="2">3.3.2.1</ecNumber>
    </submittedName>
</protein>
<accession>W7ISF8</accession>
<feature type="domain" description="Carrier" evidence="1">
    <location>
        <begin position="4"/>
        <end position="81"/>
    </location>
</feature>
<evidence type="ECO:0000313" key="2">
    <source>
        <dbReference type="EMBL" id="EWC63870.1"/>
    </source>
</evidence>
<dbReference type="InterPro" id="IPR009081">
    <property type="entry name" value="PP-bd_ACP"/>
</dbReference>
<dbReference type="InterPro" id="IPR036736">
    <property type="entry name" value="ACP-like_sf"/>
</dbReference>
<dbReference type="AlphaFoldDB" id="W7ISF8"/>
<organism evidence="2 3">
    <name type="scientific">Actinokineospora spheciospongiae</name>
    <dbReference type="NCBI Taxonomy" id="909613"/>
    <lineage>
        <taxon>Bacteria</taxon>
        <taxon>Bacillati</taxon>
        <taxon>Actinomycetota</taxon>
        <taxon>Actinomycetes</taxon>
        <taxon>Pseudonocardiales</taxon>
        <taxon>Pseudonocardiaceae</taxon>
        <taxon>Actinokineospora</taxon>
    </lineage>
</organism>
<dbReference type="Gene3D" id="1.10.1200.10">
    <property type="entry name" value="ACP-like"/>
    <property type="match status" value="1"/>
</dbReference>
<keyword evidence="3" id="KW-1185">Reference proteome</keyword>
<keyword evidence="2" id="KW-0378">Hydrolase</keyword>
<evidence type="ECO:0000313" key="3">
    <source>
        <dbReference type="Proteomes" id="UP000019277"/>
    </source>
</evidence>
<dbReference type="EMBL" id="AYXG01000029">
    <property type="protein sequence ID" value="EWC63870.1"/>
    <property type="molecule type" value="Genomic_DNA"/>
</dbReference>
<dbReference type="RefSeq" id="WP_035278781.1">
    <property type="nucleotide sequence ID" value="NZ_AYXG01000029.1"/>
</dbReference>
<comment type="caution">
    <text evidence="2">The sequence shown here is derived from an EMBL/GenBank/DDBJ whole genome shotgun (WGS) entry which is preliminary data.</text>
</comment>
<dbReference type="Proteomes" id="UP000019277">
    <property type="component" value="Unassembled WGS sequence"/>
</dbReference>
<gene>
    <name evidence="2" type="ORF">UO65_0785</name>
</gene>